<dbReference type="PANTHER" id="PTHR35391">
    <property type="entry name" value="C2H2-TYPE DOMAIN-CONTAINING PROTEIN-RELATED"/>
    <property type="match status" value="1"/>
</dbReference>
<dbReference type="EMBL" id="JAVRRD010000015">
    <property type="protein sequence ID" value="KAK5051331.1"/>
    <property type="molecule type" value="Genomic_DNA"/>
</dbReference>
<evidence type="ECO:0000313" key="5">
    <source>
        <dbReference type="Proteomes" id="UP001358417"/>
    </source>
</evidence>
<dbReference type="AlphaFoldDB" id="A0AAV9N8P3"/>
<protein>
    <submittedName>
        <fullName evidence="4">Uncharacterized protein</fullName>
    </submittedName>
</protein>
<sequence>MTGIVQPVMRGLDHRLVESLDRHQTLNNEQLNGMQTSEVLPHTATGLFLLTTISQTPRSSENDPSYRRTSEHYVYVSESRESSRHPPSTRERSAIDSSRRLSPERTIVRPARTGSGRSPSAYRRQQQNQQASSARDQPAHLASRAHYSEQHSFQSRRQSSSHQNSEELPYPPNTSRLGRNEEAISDDYEQTFQSLDIRDRAQRERQRVPLTTPIITQHNPSHMPISSGQTHYDSNAHIPLGRATAGQVSASEHTTSQITSASASSRPSESTFRTTLRSALLVFANVPRNDWEKLKSRIQKDPSLLVADPKLFLTEAIHAYAAGKDEYANQCIHRVALLQRLAKCKVNTALGRMSNIENLEQPEAREFYKEYDRIRKSGKEGAKLLASRDSGSTAAQSRPAPQSIPDASDDRYPSTMPTNSVGLVSAQYAGRTSGSIPISAVTGTDIHGASAYGSTPNNRYPLNTGFPIINSHHPYPPVQGSSMSGNRDERGPVSLRSLDIQIGSIPGHYEPSSPGPRSVNPNPPPPSQEGPVNTHMISAQLPNVVSYQLNQADDGQGRFSTGRRRQSTSTLSIGDITVTGEATVQPVQQGNVGRLDSRYQVRTDARVFYKVGRVFSVLWHEPYSQTPPKGGAKDYTSTAKRSTIGKFGEQIYSTIRRMVVVREGHGYCVCIQINTYGGKGLRKFVTARGVVSQQDVDSHSIIHMTDTRPGYFQDEPRSKKRPIAVNKASPDQKLGPDSRLCYSQPHTVQHNVKAMHVGQVSEETLPYLTFYYREAQT</sequence>
<feature type="region of interest" description="Disordered" evidence="1">
    <location>
        <begin position="471"/>
        <end position="491"/>
    </location>
</feature>
<evidence type="ECO:0000256" key="1">
    <source>
        <dbReference type="SAM" id="MobiDB-lite"/>
    </source>
</evidence>
<gene>
    <name evidence="4" type="ORF">LTR84_002983</name>
</gene>
<feature type="region of interest" description="Disordered" evidence="1">
    <location>
        <begin position="74"/>
        <end position="179"/>
    </location>
</feature>
<feature type="region of interest" description="Disordered" evidence="1">
    <location>
        <begin position="503"/>
        <end position="534"/>
    </location>
</feature>
<name>A0AAV9N8P3_9EURO</name>
<feature type="region of interest" description="Disordered" evidence="1">
    <location>
        <begin position="244"/>
        <end position="270"/>
    </location>
</feature>
<organism evidence="4 5">
    <name type="scientific">Exophiala bonariae</name>
    <dbReference type="NCBI Taxonomy" id="1690606"/>
    <lineage>
        <taxon>Eukaryota</taxon>
        <taxon>Fungi</taxon>
        <taxon>Dikarya</taxon>
        <taxon>Ascomycota</taxon>
        <taxon>Pezizomycotina</taxon>
        <taxon>Eurotiomycetes</taxon>
        <taxon>Chaetothyriomycetidae</taxon>
        <taxon>Chaetothyriales</taxon>
        <taxon>Herpotrichiellaceae</taxon>
        <taxon>Exophiala</taxon>
    </lineage>
</organism>
<feature type="domain" description="DUF6590" evidence="3">
    <location>
        <begin position="607"/>
        <end position="768"/>
    </location>
</feature>
<dbReference type="Pfam" id="PF08565">
    <property type="entry name" value="CDC37_M"/>
    <property type="match status" value="1"/>
</dbReference>
<dbReference type="GeneID" id="89971177"/>
<keyword evidence="5" id="KW-1185">Reference proteome</keyword>
<accession>A0AAV9N8P3</accession>
<feature type="compositionally biased region" description="Basic and acidic residues" evidence="1">
    <location>
        <begin position="78"/>
        <end position="107"/>
    </location>
</feature>
<feature type="compositionally biased region" description="Low complexity" evidence="1">
    <location>
        <begin position="120"/>
        <end position="136"/>
    </location>
</feature>
<feature type="compositionally biased region" description="Low complexity" evidence="1">
    <location>
        <begin position="254"/>
        <end position="270"/>
    </location>
</feature>
<comment type="caution">
    <text evidence="4">The sequence shown here is derived from an EMBL/GenBank/DDBJ whole genome shotgun (WGS) entry which is preliminary data.</text>
</comment>
<evidence type="ECO:0000313" key="4">
    <source>
        <dbReference type="EMBL" id="KAK5051331.1"/>
    </source>
</evidence>
<feature type="region of interest" description="Disordered" evidence="1">
    <location>
        <begin position="380"/>
        <end position="418"/>
    </location>
</feature>
<feature type="compositionally biased region" description="Polar residues" evidence="1">
    <location>
        <begin position="389"/>
        <end position="400"/>
    </location>
</feature>
<reference evidence="4 5" key="1">
    <citation type="submission" date="2023-08" db="EMBL/GenBank/DDBJ databases">
        <title>Black Yeasts Isolated from many extreme environments.</title>
        <authorList>
            <person name="Coleine C."/>
            <person name="Stajich J.E."/>
            <person name="Selbmann L."/>
        </authorList>
    </citation>
    <scope>NUCLEOTIDE SEQUENCE [LARGE SCALE GENOMIC DNA]</scope>
    <source>
        <strain evidence="4 5">CCFEE 5792</strain>
    </source>
</reference>
<dbReference type="InterPro" id="IPR013874">
    <property type="entry name" value="Cdc37_Hsp90-bd"/>
</dbReference>
<evidence type="ECO:0000259" key="2">
    <source>
        <dbReference type="Pfam" id="PF08565"/>
    </source>
</evidence>
<dbReference type="RefSeq" id="XP_064705558.1">
    <property type="nucleotide sequence ID" value="XM_064846578.1"/>
</dbReference>
<dbReference type="PANTHER" id="PTHR35391:SF5">
    <property type="entry name" value="DUF6590 DOMAIN-CONTAINING PROTEIN"/>
    <property type="match status" value="1"/>
</dbReference>
<proteinExistence type="predicted"/>
<feature type="region of interest" description="Disordered" evidence="1">
    <location>
        <begin position="707"/>
        <end position="738"/>
    </location>
</feature>
<feature type="compositionally biased region" description="Low complexity" evidence="1">
    <location>
        <begin position="150"/>
        <end position="167"/>
    </location>
</feature>
<feature type="domain" description="Cdc37 Hsp90 binding" evidence="2">
    <location>
        <begin position="283"/>
        <end position="373"/>
    </location>
</feature>
<evidence type="ECO:0000259" key="3">
    <source>
        <dbReference type="Pfam" id="PF20233"/>
    </source>
</evidence>
<dbReference type="Pfam" id="PF20233">
    <property type="entry name" value="DUF6590"/>
    <property type="match status" value="1"/>
</dbReference>
<dbReference type="Proteomes" id="UP001358417">
    <property type="component" value="Unassembled WGS sequence"/>
</dbReference>
<feature type="compositionally biased region" description="Low complexity" evidence="1">
    <location>
        <begin position="511"/>
        <end position="520"/>
    </location>
</feature>
<dbReference type="InterPro" id="IPR046497">
    <property type="entry name" value="DUF6590"/>
</dbReference>